<dbReference type="OrthoDB" id="9891384at2"/>
<reference evidence="3 4" key="1">
    <citation type="submission" date="2018-11" db="EMBL/GenBank/DDBJ databases">
        <title>Trebonia kvetii gen.nov., sp.nov., a novel acidophilic actinobacterium, and proposal of the new actinobacterial family Treboniaceae fam. nov.</title>
        <authorList>
            <person name="Rapoport D."/>
            <person name="Sagova-Mareckova M."/>
            <person name="Sedlacek I."/>
            <person name="Provaznik J."/>
            <person name="Kralova S."/>
            <person name="Pavlinic D."/>
            <person name="Benes V."/>
            <person name="Kopecky J."/>
        </authorList>
    </citation>
    <scope>NUCLEOTIDE SEQUENCE [LARGE SCALE GENOMIC DNA]</scope>
    <source>
        <strain evidence="3 4">15Tr583</strain>
    </source>
</reference>
<proteinExistence type="predicted"/>
<evidence type="ECO:0000313" key="4">
    <source>
        <dbReference type="Proteomes" id="UP000460272"/>
    </source>
</evidence>
<dbReference type="AlphaFoldDB" id="A0A6P2C8T0"/>
<feature type="compositionally biased region" description="Basic and acidic residues" evidence="1">
    <location>
        <begin position="28"/>
        <end position="42"/>
    </location>
</feature>
<gene>
    <name evidence="3" type="ORF">EAS64_06215</name>
</gene>
<dbReference type="InterPro" id="IPR000387">
    <property type="entry name" value="Tyr_Pase_dom"/>
</dbReference>
<dbReference type="SUPFAM" id="SSF52799">
    <property type="entry name" value="(Phosphotyrosine protein) phosphatases II"/>
    <property type="match status" value="1"/>
</dbReference>
<sequence length="230" mass="23614">MTPCCSPRRGRTAPWSSTAAGFRCASRPARDGGPRDDPESGERVTASDIGAAPAGGTIIGVSRLDDYVLLADAGLAMAMAAAGAERLVDLRGETTPPRLPIPIDHFPLIDLEPGQDALILQAANHVAGLAATGITVGVYCQAGISRTSTVAIAYLLVNGVPLDEARDVVRAARPQAMPALSLWRSLEHIAAVLVNQGLVNQELAKQGPIGQGFAGQELAGPHHAGGSHGA</sequence>
<dbReference type="Pfam" id="PF00782">
    <property type="entry name" value="DSPc"/>
    <property type="match status" value="1"/>
</dbReference>
<dbReference type="Gene3D" id="3.90.190.10">
    <property type="entry name" value="Protein tyrosine phosphatase superfamily"/>
    <property type="match status" value="1"/>
</dbReference>
<accession>A0A6P2C8T0</accession>
<dbReference type="SMART" id="SM00195">
    <property type="entry name" value="DSPc"/>
    <property type="match status" value="1"/>
</dbReference>
<dbReference type="InterPro" id="IPR000340">
    <property type="entry name" value="Dual-sp_phosphatase_cat-dom"/>
</dbReference>
<comment type="caution">
    <text evidence="3">The sequence shown here is derived from an EMBL/GenBank/DDBJ whole genome shotgun (WGS) entry which is preliminary data.</text>
</comment>
<feature type="region of interest" description="Disordered" evidence="1">
    <location>
        <begin position="1"/>
        <end position="48"/>
    </location>
</feature>
<evidence type="ECO:0000259" key="2">
    <source>
        <dbReference type="PROSITE" id="PS50056"/>
    </source>
</evidence>
<feature type="domain" description="Tyrosine specific protein phosphatases" evidence="2">
    <location>
        <begin position="117"/>
        <end position="184"/>
    </location>
</feature>
<name>A0A6P2C8T0_9ACTN</name>
<dbReference type="InterPro" id="IPR020422">
    <property type="entry name" value="TYR_PHOSPHATASE_DUAL_dom"/>
</dbReference>
<dbReference type="PROSITE" id="PS50056">
    <property type="entry name" value="TYR_PHOSPHATASE_2"/>
    <property type="match status" value="1"/>
</dbReference>
<organism evidence="3 4">
    <name type="scientific">Trebonia kvetii</name>
    <dbReference type="NCBI Taxonomy" id="2480626"/>
    <lineage>
        <taxon>Bacteria</taxon>
        <taxon>Bacillati</taxon>
        <taxon>Actinomycetota</taxon>
        <taxon>Actinomycetes</taxon>
        <taxon>Streptosporangiales</taxon>
        <taxon>Treboniaceae</taxon>
        <taxon>Trebonia</taxon>
    </lineage>
</organism>
<dbReference type="InterPro" id="IPR029021">
    <property type="entry name" value="Prot-tyrosine_phosphatase-like"/>
</dbReference>
<evidence type="ECO:0000313" key="3">
    <source>
        <dbReference type="EMBL" id="TVZ06925.1"/>
    </source>
</evidence>
<keyword evidence="4" id="KW-1185">Reference proteome</keyword>
<evidence type="ECO:0000256" key="1">
    <source>
        <dbReference type="SAM" id="MobiDB-lite"/>
    </source>
</evidence>
<dbReference type="Proteomes" id="UP000460272">
    <property type="component" value="Unassembled WGS sequence"/>
</dbReference>
<dbReference type="EMBL" id="RPFW01000001">
    <property type="protein sequence ID" value="TVZ06925.1"/>
    <property type="molecule type" value="Genomic_DNA"/>
</dbReference>
<protein>
    <recommendedName>
        <fullName evidence="2">Tyrosine specific protein phosphatases domain-containing protein</fullName>
    </recommendedName>
</protein>